<protein>
    <submittedName>
        <fullName evidence="1">Uncharacterized protein</fullName>
    </submittedName>
</protein>
<reference evidence="2" key="1">
    <citation type="journal article" date="2019" name="Int. J. Syst. Evol. Microbiol.">
        <title>The Global Catalogue of Microorganisms (GCM) 10K type strain sequencing project: providing services to taxonomists for standard genome sequencing and annotation.</title>
        <authorList>
            <consortium name="The Broad Institute Genomics Platform"/>
            <consortium name="The Broad Institute Genome Sequencing Center for Infectious Disease"/>
            <person name="Wu L."/>
            <person name="Ma J."/>
        </authorList>
    </citation>
    <scope>NUCLEOTIDE SEQUENCE [LARGE SCALE GENOMIC DNA]</scope>
    <source>
        <strain evidence="2">JCM 18283</strain>
    </source>
</reference>
<gene>
    <name evidence="1" type="ORF">GCM10023313_10120</name>
</gene>
<proteinExistence type="predicted"/>
<sequence>MPKSQVDITTGNLGAARLNGLAKLVDIVAQAALADDILIKFRRDNMVQYS</sequence>
<accession>A0ABP9FNV2</accession>
<name>A0ABP9FNV2_9SPHI</name>
<comment type="caution">
    <text evidence="1">The sequence shown here is derived from an EMBL/GenBank/DDBJ whole genome shotgun (WGS) entry which is preliminary data.</text>
</comment>
<dbReference type="Proteomes" id="UP001501436">
    <property type="component" value="Unassembled WGS sequence"/>
</dbReference>
<organism evidence="1 2">
    <name type="scientific">Mucilaginibacter defluvii</name>
    <dbReference type="NCBI Taxonomy" id="1196019"/>
    <lineage>
        <taxon>Bacteria</taxon>
        <taxon>Pseudomonadati</taxon>
        <taxon>Bacteroidota</taxon>
        <taxon>Sphingobacteriia</taxon>
        <taxon>Sphingobacteriales</taxon>
        <taxon>Sphingobacteriaceae</taxon>
        <taxon>Mucilaginibacter</taxon>
    </lineage>
</organism>
<evidence type="ECO:0000313" key="2">
    <source>
        <dbReference type="Proteomes" id="UP001501436"/>
    </source>
</evidence>
<evidence type="ECO:0000313" key="1">
    <source>
        <dbReference type="EMBL" id="GAA4909060.1"/>
    </source>
</evidence>
<keyword evidence="2" id="KW-1185">Reference proteome</keyword>
<dbReference type="EMBL" id="BAABJI010000001">
    <property type="protein sequence ID" value="GAA4909060.1"/>
    <property type="molecule type" value="Genomic_DNA"/>
</dbReference>